<dbReference type="GO" id="GO:0005886">
    <property type="term" value="C:plasma membrane"/>
    <property type="evidence" value="ECO:0007669"/>
    <property type="project" value="TreeGrafter"/>
</dbReference>
<dbReference type="GO" id="GO:0005412">
    <property type="term" value="F:D-glucose:sodium symporter activity"/>
    <property type="evidence" value="ECO:0007669"/>
    <property type="project" value="TreeGrafter"/>
</dbReference>
<feature type="transmembrane region" description="Helical" evidence="7">
    <location>
        <begin position="162"/>
        <end position="183"/>
    </location>
</feature>
<organism evidence="8 9">
    <name type="scientific">Draconibacterium aestuarii</name>
    <dbReference type="NCBI Taxonomy" id="2998507"/>
    <lineage>
        <taxon>Bacteria</taxon>
        <taxon>Pseudomonadati</taxon>
        <taxon>Bacteroidota</taxon>
        <taxon>Bacteroidia</taxon>
        <taxon>Marinilabiliales</taxon>
        <taxon>Prolixibacteraceae</taxon>
        <taxon>Draconibacterium</taxon>
    </lineage>
</organism>
<dbReference type="PROSITE" id="PS50283">
    <property type="entry name" value="NA_SOLUT_SYMP_3"/>
    <property type="match status" value="1"/>
</dbReference>
<evidence type="ECO:0000256" key="3">
    <source>
        <dbReference type="ARBA" id="ARBA00022692"/>
    </source>
</evidence>
<dbReference type="PANTHER" id="PTHR11819">
    <property type="entry name" value="SOLUTE CARRIER FAMILY 5"/>
    <property type="match status" value="1"/>
</dbReference>
<evidence type="ECO:0000256" key="7">
    <source>
        <dbReference type="SAM" id="Phobius"/>
    </source>
</evidence>
<comment type="caution">
    <text evidence="8">The sequence shown here is derived from an EMBL/GenBank/DDBJ whole genome shotgun (WGS) entry which is preliminary data.</text>
</comment>
<keyword evidence="9" id="KW-1185">Reference proteome</keyword>
<evidence type="ECO:0000256" key="5">
    <source>
        <dbReference type="ARBA" id="ARBA00023136"/>
    </source>
</evidence>
<evidence type="ECO:0000256" key="2">
    <source>
        <dbReference type="ARBA" id="ARBA00006434"/>
    </source>
</evidence>
<dbReference type="InterPro" id="IPR038377">
    <property type="entry name" value="Na/Glc_symporter_sf"/>
</dbReference>
<dbReference type="InterPro" id="IPR018212">
    <property type="entry name" value="Na/solute_symporter_CS"/>
</dbReference>
<proteinExistence type="inferred from homology"/>
<evidence type="ECO:0000313" key="9">
    <source>
        <dbReference type="Proteomes" id="UP001145087"/>
    </source>
</evidence>
<comment type="similarity">
    <text evidence="2 6">Belongs to the sodium:solute symporter (SSF) (TC 2.A.21) family.</text>
</comment>
<sequence length="537" mass="59092">MNLSLTTFDWTVLLLVMISSLSFGLIMAYRKKAGQNSTNFFLGGRAIKWPVIGASLFATNIGAEHLVGLSGDSYRYGLSAGSVELTCAITLGFACAILFPYYMKNKIYTIPEFLELRYNKKARIFFSGLMLVISVMTKLAFTLFAGALVMNSILGWDVMTTAFYIGMIVAVFTIIGGFTAVAYSDTIQVVLMIVGAAAMLFIGLDKVGGWSGLMDKAPEMMTIAAPYDDPVYPFWGILATAFYAGIFYWGIDQVNVQRVLSAPDLKHARWGSMFAVLLKLFPIFLFAVPGVIAFALYPGELSGEESKQTFVLLLNNLLPSGLRGLMLASLIAALITSLIAVLNSVSTLVVRDFIVEFRPSVSEKKQVTLGRYIILVVTLLGIGATFLVYKNEEGLYKYLQTITAYLVIPVFPAIFFGIASKKVTLKGAAYSVLVGIVLSTIFVVDQLLGAEAGKDIFPFLHHKLTLNFGYRGLWAEIFITGVLFGVSYFTTKTAPEKLEKTTINYSKRVAKFEGITDWRLHLTILSGITLFLYIWLS</sequence>
<feature type="transmembrane region" description="Helical" evidence="7">
    <location>
        <begin position="12"/>
        <end position="29"/>
    </location>
</feature>
<evidence type="ECO:0000313" key="8">
    <source>
        <dbReference type="EMBL" id="MCY1719413.1"/>
    </source>
</evidence>
<dbReference type="InterPro" id="IPR001734">
    <property type="entry name" value="Na/solute_symporter"/>
</dbReference>
<evidence type="ECO:0000256" key="4">
    <source>
        <dbReference type="ARBA" id="ARBA00022989"/>
    </source>
</evidence>
<feature type="transmembrane region" description="Helical" evidence="7">
    <location>
        <begin position="468"/>
        <end position="490"/>
    </location>
</feature>
<keyword evidence="4 7" id="KW-1133">Transmembrane helix</keyword>
<keyword evidence="5 7" id="KW-0472">Membrane</keyword>
<evidence type="ECO:0000256" key="6">
    <source>
        <dbReference type="RuleBase" id="RU362091"/>
    </source>
</evidence>
<protein>
    <submittedName>
        <fullName evidence="8">Sodium/solute symporter</fullName>
    </submittedName>
</protein>
<feature type="transmembrane region" description="Helical" evidence="7">
    <location>
        <begin position="518"/>
        <end position="536"/>
    </location>
</feature>
<dbReference type="Proteomes" id="UP001145087">
    <property type="component" value="Unassembled WGS sequence"/>
</dbReference>
<feature type="transmembrane region" description="Helical" evidence="7">
    <location>
        <begin position="124"/>
        <end position="150"/>
    </location>
</feature>
<dbReference type="RefSeq" id="WP_343331750.1">
    <property type="nucleotide sequence ID" value="NZ_JAPOHD010000007.1"/>
</dbReference>
<feature type="transmembrane region" description="Helical" evidence="7">
    <location>
        <begin position="232"/>
        <end position="251"/>
    </location>
</feature>
<dbReference type="EMBL" id="JAPOHD010000007">
    <property type="protein sequence ID" value="MCY1719413.1"/>
    <property type="molecule type" value="Genomic_DNA"/>
</dbReference>
<accession>A0A9X3J4K2</accession>
<evidence type="ECO:0000256" key="1">
    <source>
        <dbReference type="ARBA" id="ARBA00004141"/>
    </source>
</evidence>
<feature type="transmembrane region" description="Helical" evidence="7">
    <location>
        <begin position="272"/>
        <end position="297"/>
    </location>
</feature>
<feature type="transmembrane region" description="Helical" evidence="7">
    <location>
        <begin position="428"/>
        <end position="448"/>
    </location>
</feature>
<dbReference type="AlphaFoldDB" id="A0A9X3J4K2"/>
<dbReference type="PROSITE" id="PS00457">
    <property type="entry name" value="NA_SOLUT_SYMP_2"/>
    <property type="match status" value="1"/>
</dbReference>
<name>A0A9X3J4K2_9BACT</name>
<feature type="transmembrane region" description="Helical" evidence="7">
    <location>
        <begin position="83"/>
        <end position="103"/>
    </location>
</feature>
<keyword evidence="3 7" id="KW-0812">Transmembrane</keyword>
<reference evidence="8" key="1">
    <citation type="submission" date="2022-11" db="EMBL/GenBank/DDBJ databases">
        <title>Marilongibacter aestuarii gen. nov., sp. nov., isolated from tidal flat sediment.</title>
        <authorList>
            <person name="Jiayan W."/>
        </authorList>
    </citation>
    <scope>NUCLEOTIDE SEQUENCE</scope>
    <source>
        <strain evidence="8">Z1-6</strain>
    </source>
</reference>
<feature type="transmembrane region" description="Helical" evidence="7">
    <location>
        <begin position="325"/>
        <end position="349"/>
    </location>
</feature>
<dbReference type="Gene3D" id="1.20.1730.10">
    <property type="entry name" value="Sodium/glucose cotransporter"/>
    <property type="match status" value="1"/>
</dbReference>
<feature type="transmembrane region" description="Helical" evidence="7">
    <location>
        <begin position="190"/>
        <end position="212"/>
    </location>
</feature>
<feature type="transmembrane region" description="Helical" evidence="7">
    <location>
        <begin position="369"/>
        <end position="389"/>
    </location>
</feature>
<gene>
    <name evidence="8" type="ORF">OU798_03620</name>
</gene>
<dbReference type="PANTHER" id="PTHR11819:SF195">
    <property type="entry name" value="SODIUM_GLUCOSE COTRANSPORTER 4"/>
    <property type="match status" value="1"/>
</dbReference>
<feature type="transmembrane region" description="Helical" evidence="7">
    <location>
        <begin position="41"/>
        <end position="63"/>
    </location>
</feature>
<dbReference type="Pfam" id="PF00474">
    <property type="entry name" value="SSF"/>
    <property type="match status" value="1"/>
</dbReference>
<feature type="transmembrane region" description="Helical" evidence="7">
    <location>
        <begin position="395"/>
        <end position="416"/>
    </location>
</feature>
<comment type="subcellular location">
    <subcellularLocation>
        <location evidence="1">Membrane</location>
        <topology evidence="1">Multi-pass membrane protein</topology>
    </subcellularLocation>
</comment>
<dbReference type="NCBIfam" id="TIGR00813">
    <property type="entry name" value="sss"/>
    <property type="match status" value="1"/>
</dbReference>